<dbReference type="SMART" id="SM00645">
    <property type="entry name" value="Pept_C1"/>
    <property type="match status" value="1"/>
</dbReference>
<dbReference type="Pfam" id="PF00112">
    <property type="entry name" value="Peptidase_C1"/>
    <property type="match status" value="1"/>
</dbReference>
<dbReference type="Gene3D" id="3.90.70.10">
    <property type="entry name" value="Cysteine proteinases"/>
    <property type="match status" value="1"/>
</dbReference>
<comment type="similarity">
    <text evidence="1">Belongs to the peptidase C1 family.</text>
</comment>
<evidence type="ECO:0000256" key="6">
    <source>
        <dbReference type="ARBA" id="ARBA00023145"/>
    </source>
</evidence>
<reference evidence="9" key="1">
    <citation type="submission" date="2023-03" db="EMBL/GenBank/DDBJ databases">
        <title>Chromosome-level genomes of two armyworms, Mythimna separata and Mythimna loreyi, provide insights into the biosynthesis and reception of sex pheromones.</title>
        <authorList>
            <person name="Zhao H."/>
        </authorList>
    </citation>
    <scope>NUCLEOTIDE SEQUENCE</scope>
    <source>
        <strain evidence="9">BeijingLab</strain>
        <tissue evidence="9">Pupa</tissue>
    </source>
</reference>
<feature type="domain" description="Peptidase C1A papain C-terminal" evidence="8">
    <location>
        <begin position="25"/>
        <end position="242"/>
    </location>
</feature>
<keyword evidence="7" id="KW-1015">Disulfide bond</keyword>
<evidence type="ECO:0000256" key="3">
    <source>
        <dbReference type="ARBA" id="ARBA00022729"/>
    </source>
</evidence>
<dbReference type="EMBL" id="JARGEI010000006">
    <property type="protein sequence ID" value="KAJ8730064.1"/>
    <property type="molecule type" value="Genomic_DNA"/>
</dbReference>
<keyword evidence="4" id="KW-0378">Hydrolase</keyword>
<keyword evidence="3" id="KW-0732">Signal</keyword>
<dbReference type="Proteomes" id="UP001231518">
    <property type="component" value="Chromosome 9"/>
</dbReference>
<organism evidence="9 10">
    <name type="scientific">Mythimna separata</name>
    <name type="common">Oriental armyworm</name>
    <name type="synonym">Pseudaletia separata</name>
    <dbReference type="NCBI Taxonomy" id="271217"/>
    <lineage>
        <taxon>Eukaryota</taxon>
        <taxon>Metazoa</taxon>
        <taxon>Ecdysozoa</taxon>
        <taxon>Arthropoda</taxon>
        <taxon>Hexapoda</taxon>
        <taxon>Insecta</taxon>
        <taxon>Pterygota</taxon>
        <taxon>Neoptera</taxon>
        <taxon>Endopterygota</taxon>
        <taxon>Lepidoptera</taxon>
        <taxon>Glossata</taxon>
        <taxon>Ditrysia</taxon>
        <taxon>Noctuoidea</taxon>
        <taxon>Noctuidae</taxon>
        <taxon>Noctuinae</taxon>
        <taxon>Hadenini</taxon>
        <taxon>Mythimna</taxon>
    </lineage>
</organism>
<gene>
    <name evidence="9" type="ORF">PYW07_017102</name>
</gene>
<name>A0AAD7YX30_MYTSE</name>
<dbReference type="InterPro" id="IPR000668">
    <property type="entry name" value="Peptidase_C1A_C"/>
</dbReference>
<dbReference type="GO" id="GO:0006508">
    <property type="term" value="P:proteolysis"/>
    <property type="evidence" value="ECO:0007669"/>
    <property type="project" value="UniProtKB-KW"/>
</dbReference>
<evidence type="ECO:0000256" key="7">
    <source>
        <dbReference type="ARBA" id="ARBA00023157"/>
    </source>
</evidence>
<accession>A0AAD7YX30</accession>
<sequence length="246" mass="27900">MGAWEDENFWQYPKVEHDAELIASLPESFDARDKWPNCPSLNEIRDQGSCGSCWAFGAVAAMTDRYCIYSNGTKNFHFSAQDLTSCCSHCGAGCYGGLPWQAWVYWRDTGIVSGVPTPKCVKFCDSSYNSDYDKDKRRGKSIYTISSDEEQIKAELFKNGPVEVSFVVYEDFLDYKKEVYKHTVGSQIGKHAVKMLGWGVENGQKYWLIANSWNPDWGDKGYFKILRGENHCNIESKVIAGEPLIK</sequence>
<keyword evidence="2" id="KW-0645">Protease</keyword>
<dbReference type="CDD" id="cd02620">
    <property type="entry name" value="Peptidase_C1A_CathepsinB"/>
    <property type="match status" value="1"/>
</dbReference>
<dbReference type="SUPFAM" id="SSF54001">
    <property type="entry name" value="Cysteine proteinases"/>
    <property type="match status" value="1"/>
</dbReference>
<evidence type="ECO:0000256" key="4">
    <source>
        <dbReference type="ARBA" id="ARBA00022801"/>
    </source>
</evidence>
<dbReference type="InterPro" id="IPR000169">
    <property type="entry name" value="Pept_cys_AS"/>
</dbReference>
<dbReference type="PROSITE" id="PS00640">
    <property type="entry name" value="THIOL_PROTEASE_ASN"/>
    <property type="match status" value="1"/>
</dbReference>
<evidence type="ECO:0000256" key="5">
    <source>
        <dbReference type="ARBA" id="ARBA00022807"/>
    </source>
</evidence>
<dbReference type="InterPro" id="IPR013128">
    <property type="entry name" value="Peptidase_C1A"/>
</dbReference>
<keyword evidence="5" id="KW-0788">Thiol protease</keyword>
<evidence type="ECO:0000259" key="8">
    <source>
        <dbReference type="SMART" id="SM00645"/>
    </source>
</evidence>
<keyword evidence="10" id="KW-1185">Reference proteome</keyword>
<protein>
    <recommendedName>
        <fullName evidence="8">Peptidase C1A papain C-terminal domain-containing protein</fullName>
    </recommendedName>
</protein>
<dbReference type="PRINTS" id="PR00705">
    <property type="entry name" value="PAPAIN"/>
</dbReference>
<dbReference type="AlphaFoldDB" id="A0AAD7YX30"/>
<dbReference type="PANTHER" id="PTHR12411">
    <property type="entry name" value="CYSTEINE PROTEASE FAMILY C1-RELATED"/>
    <property type="match status" value="1"/>
</dbReference>
<evidence type="ECO:0000313" key="9">
    <source>
        <dbReference type="EMBL" id="KAJ8730064.1"/>
    </source>
</evidence>
<evidence type="ECO:0000256" key="1">
    <source>
        <dbReference type="ARBA" id="ARBA00008455"/>
    </source>
</evidence>
<proteinExistence type="inferred from homology"/>
<dbReference type="InterPro" id="IPR038765">
    <property type="entry name" value="Papain-like_cys_pep_sf"/>
</dbReference>
<evidence type="ECO:0000313" key="10">
    <source>
        <dbReference type="Proteomes" id="UP001231518"/>
    </source>
</evidence>
<evidence type="ECO:0000256" key="2">
    <source>
        <dbReference type="ARBA" id="ARBA00022670"/>
    </source>
</evidence>
<comment type="caution">
    <text evidence="9">The sequence shown here is derived from an EMBL/GenBank/DDBJ whole genome shotgun (WGS) entry which is preliminary data.</text>
</comment>
<dbReference type="InterPro" id="IPR025661">
    <property type="entry name" value="Pept_asp_AS"/>
</dbReference>
<dbReference type="PROSITE" id="PS00139">
    <property type="entry name" value="THIOL_PROTEASE_CYS"/>
    <property type="match status" value="1"/>
</dbReference>
<keyword evidence="6" id="KW-0865">Zymogen</keyword>
<dbReference type="GO" id="GO:0008234">
    <property type="term" value="F:cysteine-type peptidase activity"/>
    <property type="evidence" value="ECO:0007669"/>
    <property type="project" value="UniProtKB-KW"/>
</dbReference>
<dbReference type="FunFam" id="3.90.70.10:FF:000031">
    <property type="entry name" value="Cathepsin B"/>
    <property type="match status" value="1"/>
</dbReference>